<dbReference type="EMBL" id="UZAH01029494">
    <property type="protein sequence ID" value="VDP06373.1"/>
    <property type="molecule type" value="Genomic_DNA"/>
</dbReference>
<gene>
    <name evidence="6" type="ORF">HPBE_LOCUS16573</name>
</gene>
<organism evidence="7 8">
    <name type="scientific">Heligmosomoides polygyrus</name>
    <name type="common">Parasitic roundworm</name>
    <dbReference type="NCBI Taxonomy" id="6339"/>
    <lineage>
        <taxon>Eukaryota</taxon>
        <taxon>Metazoa</taxon>
        <taxon>Ecdysozoa</taxon>
        <taxon>Nematoda</taxon>
        <taxon>Chromadorea</taxon>
        <taxon>Rhabditida</taxon>
        <taxon>Rhabditina</taxon>
        <taxon>Rhabditomorpha</taxon>
        <taxon>Strongyloidea</taxon>
        <taxon>Heligmosomidae</taxon>
        <taxon>Heligmosomoides</taxon>
    </lineage>
</organism>
<accession>A0A183G4U6</accession>
<keyword evidence="4" id="KW-0175">Coiled coil</keyword>
<evidence type="ECO:0000256" key="4">
    <source>
        <dbReference type="SAM" id="Coils"/>
    </source>
</evidence>
<comment type="similarity">
    <text evidence="1">Belongs to the GPATCH11 family.</text>
</comment>
<proteinExistence type="inferred from homology"/>
<dbReference type="SMART" id="SM00443">
    <property type="entry name" value="G_patch"/>
    <property type="match status" value="1"/>
</dbReference>
<dbReference type="InterPro" id="IPR039249">
    <property type="entry name" value="GPATCH11"/>
</dbReference>
<protein>
    <recommendedName>
        <fullName evidence="2">G patch domain-containing protein 11</fullName>
    </recommendedName>
    <alternativeName>
        <fullName evidence="3">Coiled-coil domain-containing protein 75</fullName>
    </alternativeName>
</protein>
<feature type="domain" description="G-patch" evidence="5">
    <location>
        <begin position="66"/>
        <end position="118"/>
    </location>
</feature>
<evidence type="ECO:0000256" key="3">
    <source>
        <dbReference type="ARBA" id="ARBA00030688"/>
    </source>
</evidence>
<evidence type="ECO:0000313" key="7">
    <source>
        <dbReference type="Proteomes" id="UP000050761"/>
    </source>
</evidence>
<evidence type="ECO:0000259" key="5">
    <source>
        <dbReference type="PROSITE" id="PS50174"/>
    </source>
</evidence>
<evidence type="ECO:0000313" key="6">
    <source>
        <dbReference type="EMBL" id="VDP06373.1"/>
    </source>
</evidence>
<dbReference type="PANTHER" id="PTHR21032">
    <property type="entry name" value="G PATCH DOMAIN-CONTAINING PROTEIN 11"/>
    <property type="match status" value="1"/>
</dbReference>
<dbReference type="GO" id="GO:0003676">
    <property type="term" value="F:nucleic acid binding"/>
    <property type="evidence" value="ECO:0007669"/>
    <property type="project" value="InterPro"/>
</dbReference>
<dbReference type="WBParaSite" id="HPBE_0001657401-mRNA-1">
    <property type="protein sequence ID" value="HPBE_0001657401-mRNA-1"/>
    <property type="gene ID" value="HPBE_0001657401"/>
</dbReference>
<name>A0A183G4U6_HELPZ</name>
<dbReference type="OrthoDB" id="786951at2759"/>
<dbReference type="Proteomes" id="UP000050761">
    <property type="component" value="Unassembled WGS sequence"/>
</dbReference>
<dbReference type="GO" id="GO:0000776">
    <property type="term" value="C:kinetochore"/>
    <property type="evidence" value="ECO:0007669"/>
    <property type="project" value="TreeGrafter"/>
</dbReference>
<dbReference type="Pfam" id="PF01585">
    <property type="entry name" value="G-patch"/>
    <property type="match status" value="1"/>
</dbReference>
<sequence length="278" mass="32938">MLVLSVKRRIKPERDKFIKVTGTETSLSGLATSREHKRWLKMEAEKQNEKHEKTLREEALSKPVPETSRGFALMAKMGFKPGMSLGKKKDENDLGSGIKEPIPVEVRSCRTGLGLESDREQQAKQRLQREMDRMKRRAEQHVELMHDYQKRKREVSNTRDLIRDILSSRKICVELDLRMDIELPKESWFWKSYPERKDDCSEAVKFGRTESDEDDFFFCSSLIRVLVDFFVHRLDRITYYLRETHRYCIWCGCQFENQEEFDNYCPGQDRQAHSSIDE</sequence>
<evidence type="ECO:0000256" key="1">
    <source>
        <dbReference type="ARBA" id="ARBA00007140"/>
    </source>
</evidence>
<evidence type="ECO:0000313" key="8">
    <source>
        <dbReference type="WBParaSite" id="HPBE_0001657401-mRNA-1"/>
    </source>
</evidence>
<feature type="coiled-coil region" evidence="4">
    <location>
        <begin position="117"/>
        <end position="151"/>
    </location>
</feature>
<evidence type="ECO:0000256" key="2">
    <source>
        <dbReference type="ARBA" id="ARBA00021978"/>
    </source>
</evidence>
<dbReference type="InterPro" id="IPR025239">
    <property type="entry name" value="DUF4187"/>
</dbReference>
<reference evidence="8" key="2">
    <citation type="submission" date="2019-09" db="UniProtKB">
        <authorList>
            <consortium name="WormBaseParasite"/>
        </authorList>
    </citation>
    <scope>IDENTIFICATION</scope>
</reference>
<accession>A0A3P8EC64</accession>
<dbReference type="PROSITE" id="PS50174">
    <property type="entry name" value="G_PATCH"/>
    <property type="match status" value="1"/>
</dbReference>
<dbReference type="SMART" id="SM01173">
    <property type="entry name" value="DUF4187"/>
    <property type="match status" value="1"/>
</dbReference>
<dbReference type="InterPro" id="IPR000467">
    <property type="entry name" value="G_patch_dom"/>
</dbReference>
<keyword evidence="7" id="KW-1185">Reference proteome</keyword>
<reference evidence="6 7" key="1">
    <citation type="submission" date="2018-11" db="EMBL/GenBank/DDBJ databases">
        <authorList>
            <consortium name="Pathogen Informatics"/>
        </authorList>
    </citation>
    <scope>NUCLEOTIDE SEQUENCE [LARGE SCALE GENOMIC DNA]</scope>
</reference>
<dbReference type="AlphaFoldDB" id="A0A183G4U6"/>
<dbReference type="PANTHER" id="PTHR21032:SF0">
    <property type="entry name" value="G PATCH DOMAIN-CONTAINING PROTEIN 11"/>
    <property type="match status" value="1"/>
</dbReference>
<dbReference type="Pfam" id="PF13821">
    <property type="entry name" value="DUF4187"/>
    <property type="match status" value="1"/>
</dbReference>